<dbReference type="HOGENOM" id="CLU_1331123_0_0_11"/>
<evidence type="ECO:0000313" key="4">
    <source>
        <dbReference type="Proteomes" id="UP000006637"/>
    </source>
</evidence>
<evidence type="ECO:0000256" key="1">
    <source>
        <dbReference type="SAM" id="MobiDB-lite"/>
    </source>
</evidence>
<gene>
    <name evidence="3" type="ordered locus">Rxyl_3019</name>
</gene>
<dbReference type="Gene3D" id="3.10.450.40">
    <property type="match status" value="2"/>
</dbReference>
<organism evidence="3 4">
    <name type="scientific">Rubrobacter xylanophilus (strain DSM 9941 / JCM 11954 / NBRC 16129 / PRD-1)</name>
    <dbReference type="NCBI Taxonomy" id="266117"/>
    <lineage>
        <taxon>Bacteria</taxon>
        <taxon>Bacillati</taxon>
        <taxon>Actinomycetota</taxon>
        <taxon>Rubrobacteria</taxon>
        <taxon>Rubrobacterales</taxon>
        <taxon>Rubrobacteraceae</taxon>
        <taxon>Rubrobacter</taxon>
    </lineage>
</organism>
<dbReference type="STRING" id="266117.Rxyl_3019"/>
<keyword evidence="4" id="KW-1185">Reference proteome</keyword>
<dbReference type="InterPro" id="IPR025711">
    <property type="entry name" value="PepSY"/>
</dbReference>
<protein>
    <submittedName>
        <fullName evidence="3">Propeptide, PepSY amd peptidase M4</fullName>
    </submittedName>
</protein>
<reference evidence="3 4" key="1">
    <citation type="submission" date="2006-06" db="EMBL/GenBank/DDBJ databases">
        <title>Complete sequence of Rubrobacter xylanophilus DSM 9941.</title>
        <authorList>
            <consortium name="US DOE Joint Genome Institute"/>
            <person name="Copeland A."/>
            <person name="Lucas S."/>
            <person name="Lapidus A."/>
            <person name="Barry K."/>
            <person name="Detter J.C."/>
            <person name="Glavina del Rio T."/>
            <person name="Hammon N."/>
            <person name="Israni S."/>
            <person name="Dalin E."/>
            <person name="Tice H."/>
            <person name="Pitluck S."/>
            <person name="Munk A.C."/>
            <person name="Brettin T."/>
            <person name="Bruce D."/>
            <person name="Han C."/>
            <person name="Tapia R."/>
            <person name="Gilna P."/>
            <person name="Schmutz J."/>
            <person name="Larimer F."/>
            <person name="Land M."/>
            <person name="Hauser L."/>
            <person name="Kyrpides N."/>
            <person name="Lykidis A."/>
            <person name="da Costa M.S."/>
            <person name="Rainey F.A."/>
            <person name="Empadinhas N."/>
            <person name="Jolivet E."/>
            <person name="Battista J.R."/>
            <person name="Richardson P."/>
        </authorList>
    </citation>
    <scope>NUCLEOTIDE SEQUENCE [LARGE SCALE GENOMIC DNA]</scope>
    <source>
        <strain evidence="4">DSM 9941 / NBRC 16129 / PRD-1</strain>
    </source>
</reference>
<feature type="region of interest" description="Disordered" evidence="1">
    <location>
        <begin position="36"/>
        <end position="64"/>
    </location>
</feature>
<sequence>METRKAVALGVGAVLLFYAGAASVVYLATRDAGEARVEPAPRVSAGPERSADREPPAAPDGIPAEGAISREEAERAALENVSGTVVESGLDEEDGLLAYKVQILDREGTLHDLQLDARSGRVLRHEIEDTEDAVEMRSLLQRARIDRERAAEIARPAGSGRVVGVSLTDAGPYAAYEVELLDGGVPGEVLVNAENGEVLARGTGED</sequence>
<dbReference type="KEGG" id="rxy:Rxyl_3019"/>
<dbReference type="Pfam" id="PF03413">
    <property type="entry name" value="PepSY"/>
    <property type="match status" value="2"/>
</dbReference>
<accession>Q1ARP9</accession>
<name>Q1ARP9_RUBXD</name>
<dbReference type="AlphaFoldDB" id="Q1ARP9"/>
<proteinExistence type="predicted"/>
<dbReference type="RefSeq" id="WP_011565938.1">
    <property type="nucleotide sequence ID" value="NC_008148.1"/>
</dbReference>
<evidence type="ECO:0000313" key="3">
    <source>
        <dbReference type="EMBL" id="ABG05929.1"/>
    </source>
</evidence>
<evidence type="ECO:0000259" key="2">
    <source>
        <dbReference type="Pfam" id="PF03413"/>
    </source>
</evidence>
<dbReference type="eggNOG" id="COG3212">
    <property type="taxonomic scope" value="Bacteria"/>
</dbReference>
<dbReference type="EMBL" id="CP000386">
    <property type="protein sequence ID" value="ABG05929.1"/>
    <property type="molecule type" value="Genomic_DNA"/>
</dbReference>
<feature type="domain" description="PepSY" evidence="2">
    <location>
        <begin position="145"/>
        <end position="200"/>
    </location>
</feature>
<dbReference type="Proteomes" id="UP000006637">
    <property type="component" value="Chromosome"/>
</dbReference>
<feature type="domain" description="PepSY" evidence="2">
    <location>
        <begin position="67"/>
        <end position="126"/>
    </location>
</feature>